<sequence length="122" mass="13132">MSTICANQDLFVDLNETDAETISGGIVSQGGAGPNEIFKIENQLVFGSVSYRIDNGPLRNLNPGQSALWFSNQGGKIMFDSRPFIPGFQGKIVNAANGREYAFRRAFPPFFGGITLANIGAL</sequence>
<dbReference type="OrthoDB" id="490959at2"/>
<dbReference type="AlphaFoldDB" id="A0A1D8TXH3"/>
<name>A0A1D8TXH3_9CYAN</name>
<dbReference type="RefSeq" id="WP_070394703.1">
    <property type="nucleotide sequence ID" value="NZ_CP017599.1"/>
</dbReference>
<gene>
    <name evidence="1" type="ORF">BJP34_25100</name>
</gene>
<reference evidence="2" key="1">
    <citation type="submission" date="2016-10" db="EMBL/GenBank/DDBJ databases">
        <title>Comparative genomics uncovers the prolific and rare metabolic potential of the cyanobacterial genus Moorea.</title>
        <authorList>
            <person name="Leao T."/>
            <person name="Castelao G."/>
            <person name="Korobeynikov A."/>
            <person name="Monroe E.A."/>
            <person name="Podell S."/>
            <person name="Glukhov E."/>
            <person name="Allen E."/>
            <person name="Gerwick W.H."/>
            <person name="Gerwick L."/>
        </authorList>
    </citation>
    <scope>NUCLEOTIDE SEQUENCE [LARGE SCALE GENOMIC DNA]</scope>
    <source>
        <strain evidence="2">PAL-8-15-08-1</strain>
    </source>
</reference>
<dbReference type="KEGG" id="mpro:BJP34_25100"/>
<organism evidence="1 2">
    <name type="scientific">Moorena producens PAL-8-15-08-1</name>
    <dbReference type="NCBI Taxonomy" id="1458985"/>
    <lineage>
        <taxon>Bacteria</taxon>
        <taxon>Bacillati</taxon>
        <taxon>Cyanobacteriota</taxon>
        <taxon>Cyanophyceae</taxon>
        <taxon>Coleofasciculales</taxon>
        <taxon>Coleofasciculaceae</taxon>
        <taxon>Moorena</taxon>
    </lineage>
</organism>
<evidence type="ECO:0000313" key="1">
    <source>
        <dbReference type="EMBL" id="AOX02284.1"/>
    </source>
</evidence>
<dbReference type="Proteomes" id="UP000177870">
    <property type="component" value="Chromosome"/>
</dbReference>
<accession>A0A1D8TXH3</accession>
<dbReference type="EMBL" id="CP017599">
    <property type="protein sequence ID" value="AOX02284.1"/>
    <property type="molecule type" value="Genomic_DNA"/>
</dbReference>
<protein>
    <submittedName>
        <fullName evidence="1">Uncharacterized protein</fullName>
    </submittedName>
</protein>
<proteinExistence type="predicted"/>
<evidence type="ECO:0000313" key="2">
    <source>
        <dbReference type="Proteomes" id="UP000177870"/>
    </source>
</evidence>